<evidence type="ECO:0000313" key="2">
    <source>
        <dbReference type="EMBL" id="SDM07016.1"/>
    </source>
</evidence>
<dbReference type="AlphaFoldDB" id="A0A1G9Q7M4"/>
<accession>A0A1G9Q7M4</accession>
<sequence length="150" mass="17423">MSNLADKIEQLILHKLLQDQEEIIILKRNELAEELDCAPSQISYVLSTRFSYDRGFIVESRRGSGGFVRIVRKTVKPVDRTPAVMKERLPVPSISLSDLDSLLYQLIRQQTITKREAVLLHHTFEALYAEVDEQQRYAVIHRILKHLELQ</sequence>
<dbReference type="Gene3D" id="3.30.56.130">
    <property type="entry name" value="Transcriptional regulator CtsR, winged HTH domain"/>
    <property type="match status" value="1"/>
</dbReference>
<dbReference type="RefSeq" id="WP_091647288.1">
    <property type="nucleotide sequence ID" value="NZ_FNHQ01000001.1"/>
</dbReference>
<dbReference type="EMBL" id="FNHQ01000001">
    <property type="protein sequence ID" value="SDM07016.1"/>
    <property type="molecule type" value="Genomic_DNA"/>
</dbReference>
<dbReference type="OrthoDB" id="1680813at2"/>
<organism evidence="2 3">
    <name type="scientific">Megasphaera paucivorans</name>
    <dbReference type="NCBI Taxonomy" id="349095"/>
    <lineage>
        <taxon>Bacteria</taxon>
        <taxon>Bacillati</taxon>
        <taxon>Bacillota</taxon>
        <taxon>Negativicutes</taxon>
        <taxon>Veillonellales</taxon>
        <taxon>Veillonellaceae</taxon>
        <taxon>Megasphaera</taxon>
    </lineage>
</organism>
<feature type="domain" description="CtsR N-terminal HTH" evidence="1">
    <location>
        <begin position="3"/>
        <end position="72"/>
    </location>
</feature>
<dbReference type="InterPro" id="IPR041902">
    <property type="entry name" value="CtsR_N_sf"/>
</dbReference>
<dbReference type="Pfam" id="PF05848">
    <property type="entry name" value="CtsR"/>
    <property type="match status" value="1"/>
</dbReference>
<evidence type="ECO:0000313" key="3">
    <source>
        <dbReference type="Proteomes" id="UP000199309"/>
    </source>
</evidence>
<keyword evidence="3" id="KW-1185">Reference proteome</keyword>
<dbReference type="STRING" id="349095.SAMN05660299_00138"/>
<dbReference type="InterPro" id="IPR040465">
    <property type="entry name" value="CtsR_N"/>
</dbReference>
<reference evidence="2 3" key="1">
    <citation type="submission" date="2016-10" db="EMBL/GenBank/DDBJ databases">
        <authorList>
            <person name="de Groot N.N."/>
        </authorList>
    </citation>
    <scope>NUCLEOTIDE SEQUENCE [LARGE SCALE GENOMIC DNA]</scope>
    <source>
        <strain evidence="2 3">DSM 16981</strain>
    </source>
</reference>
<dbReference type="Proteomes" id="UP000199309">
    <property type="component" value="Unassembled WGS sequence"/>
</dbReference>
<proteinExistence type="predicted"/>
<evidence type="ECO:0000259" key="1">
    <source>
        <dbReference type="Pfam" id="PF05848"/>
    </source>
</evidence>
<name>A0A1G9Q7M4_9FIRM</name>
<protein>
    <submittedName>
        <fullName evidence="2">Transcriptional regulator CtsR</fullName>
    </submittedName>
</protein>
<gene>
    <name evidence="2" type="ORF">SAMN05660299_00138</name>
</gene>